<gene>
    <name evidence="2" type="ORF">GCM10009765_20970</name>
</gene>
<dbReference type="SUPFAM" id="SSF51735">
    <property type="entry name" value="NAD(P)-binding Rossmann-fold domains"/>
    <property type="match status" value="1"/>
</dbReference>
<dbReference type="EMBL" id="BAAANY010000008">
    <property type="protein sequence ID" value="GAA1671344.1"/>
    <property type="molecule type" value="Genomic_DNA"/>
</dbReference>
<dbReference type="InterPro" id="IPR036291">
    <property type="entry name" value="NAD(P)-bd_dom_sf"/>
</dbReference>
<name>A0ABN2GHH0_9ACTN</name>
<sequence length="284" mass="30304">MTTILITGGTGGTGRPLAALLAEAGAQVRTASRHRPDSSSAEHALLDWDDPGTYAEALKGVDRLYLLPPTFAPDFHALLTPFLAAASAAGVQRIVLLGAAQAPPAQAAIRTKLQEAIARAVPEWAVLRPTWFMQNFINGHPYYAGLHERGEIVTATGSGRIGFIDVRDIAAVAAHLLTAETAGETDYLLTGPQTHDYDEVAEMITAASGRQIRHVKLTPQERYERAIAAGLPEAHARGGVSIDAIVSAGSDDVVSDVVPKLTGRPARTLRAFVDEHREVWRATK</sequence>
<evidence type="ECO:0000313" key="2">
    <source>
        <dbReference type="EMBL" id="GAA1671344.1"/>
    </source>
</evidence>
<proteinExistence type="predicted"/>
<dbReference type="Gene3D" id="3.40.50.720">
    <property type="entry name" value="NAD(P)-binding Rossmann-like Domain"/>
    <property type="match status" value="1"/>
</dbReference>
<dbReference type="RefSeq" id="WP_344309335.1">
    <property type="nucleotide sequence ID" value="NZ_BAAANY010000008.1"/>
</dbReference>
<evidence type="ECO:0000259" key="1">
    <source>
        <dbReference type="Pfam" id="PF05368"/>
    </source>
</evidence>
<dbReference type="InterPro" id="IPR051604">
    <property type="entry name" value="Ergot_Alk_Oxidoreductase"/>
</dbReference>
<reference evidence="2 3" key="1">
    <citation type="journal article" date="2019" name="Int. J. Syst. Evol. Microbiol.">
        <title>The Global Catalogue of Microorganisms (GCM) 10K type strain sequencing project: providing services to taxonomists for standard genome sequencing and annotation.</title>
        <authorList>
            <consortium name="The Broad Institute Genomics Platform"/>
            <consortium name="The Broad Institute Genome Sequencing Center for Infectious Disease"/>
            <person name="Wu L."/>
            <person name="Ma J."/>
        </authorList>
    </citation>
    <scope>NUCLEOTIDE SEQUENCE [LARGE SCALE GENOMIC DNA]</scope>
    <source>
        <strain evidence="2 3">JCM 14718</strain>
    </source>
</reference>
<keyword evidence="3" id="KW-1185">Reference proteome</keyword>
<dbReference type="InterPro" id="IPR008030">
    <property type="entry name" value="NmrA-like"/>
</dbReference>
<evidence type="ECO:0000313" key="3">
    <source>
        <dbReference type="Proteomes" id="UP001500618"/>
    </source>
</evidence>
<comment type="caution">
    <text evidence="2">The sequence shown here is derived from an EMBL/GenBank/DDBJ whole genome shotgun (WGS) entry which is preliminary data.</text>
</comment>
<feature type="domain" description="NmrA-like" evidence="1">
    <location>
        <begin position="3"/>
        <end position="233"/>
    </location>
</feature>
<dbReference type="Proteomes" id="UP001500618">
    <property type="component" value="Unassembled WGS sequence"/>
</dbReference>
<dbReference type="PANTHER" id="PTHR43162:SF1">
    <property type="entry name" value="PRESTALK A DIFFERENTIATION PROTEIN A"/>
    <property type="match status" value="1"/>
</dbReference>
<dbReference type="Pfam" id="PF05368">
    <property type="entry name" value="NmrA"/>
    <property type="match status" value="1"/>
</dbReference>
<dbReference type="Gene3D" id="3.90.25.10">
    <property type="entry name" value="UDP-galactose 4-epimerase, domain 1"/>
    <property type="match status" value="1"/>
</dbReference>
<organism evidence="2 3">
    <name type="scientific">Fodinicola feengrottensis</name>
    <dbReference type="NCBI Taxonomy" id="435914"/>
    <lineage>
        <taxon>Bacteria</taxon>
        <taxon>Bacillati</taxon>
        <taxon>Actinomycetota</taxon>
        <taxon>Actinomycetes</taxon>
        <taxon>Mycobacteriales</taxon>
        <taxon>Fodinicola</taxon>
    </lineage>
</organism>
<protein>
    <submittedName>
        <fullName evidence="2">NAD(P)H-binding protein</fullName>
    </submittedName>
</protein>
<accession>A0ABN2GHH0</accession>
<dbReference type="PANTHER" id="PTHR43162">
    <property type="match status" value="1"/>
</dbReference>